<dbReference type="InterPro" id="IPR009075">
    <property type="entry name" value="AcylCo_DH/oxidase_C"/>
</dbReference>
<name>A0A0H3DBP6_AMYMU</name>
<dbReference type="GO" id="GO:0050660">
    <property type="term" value="F:flavin adenine dinucleotide binding"/>
    <property type="evidence" value="ECO:0007669"/>
    <property type="project" value="InterPro"/>
</dbReference>
<dbReference type="HOGENOM" id="CLU_018204_3_2_11"/>
<dbReference type="KEGG" id="amd:AMED_5743"/>
<evidence type="ECO:0000256" key="3">
    <source>
        <dbReference type="ARBA" id="ARBA00022630"/>
    </source>
</evidence>
<dbReference type="Pfam" id="PF02770">
    <property type="entry name" value="Acyl-CoA_dh_M"/>
    <property type="match status" value="1"/>
</dbReference>
<dbReference type="Pfam" id="PF00441">
    <property type="entry name" value="Acyl-CoA_dh_1"/>
    <property type="match status" value="1"/>
</dbReference>
<dbReference type="AlphaFoldDB" id="A0A0H3DBP6"/>
<dbReference type="InterPro" id="IPR036250">
    <property type="entry name" value="AcylCo_DH-like_C"/>
</dbReference>
<evidence type="ECO:0000259" key="7">
    <source>
        <dbReference type="Pfam" id="PF02770"/>
    </source>
</evidence>
<reference evidence="9 10" key="1">
    <citation type="journal article" date="2010" name="Cell Res.">
        <title>Complete genome sequence of the rifamycin SV-producing Amycolatopsis mediterranei U32 revealed its genetic characteristics in phylogeny and metabolism.</title>
        <authorList>
            <person name="Zhao W."/>
            <person name="Zhong Y."/>
            <person name="Yuan H."/>
            <person name="Wang J."/>
            <person name="Zheng H."/>
            <person name="Wang Y."/>
            <person name="Cen X."/>
            <person name="Xu F."/>
            <person name="Bai J."/>
            <person name="Han X."/>
            <person name="Lu G."/>
            <person name="Zhu Y."/>
            <person name="Shao Z."/>
            <person name="Yan H."/>
            <person name="Li C."/>
            <person name="Peng N."/>
            <person name="Zhang Z."/>
            <person name="Zhang Y."/>
            <person name="Lin W."/>
            <person name="Fan Y."/>
            <person name="Qin Z."/>
            <person name="Hu Y."/>
            <person name="Zhu B."/>
            <person name="Wang S."/>
            <person name="Ding X."/>
            <person name="Zhao G.P."/>
        </authorList>
    </citation>
    <scope>NUCLEOTIDE SEQUENCE [LARGE SCALE GENOMIC DNA]</scope>
    <source>
        <strain evidence="10">U-32</strain>
    </source>
</reference>
<protein>
    <submittedName>
        <fullName evidence="9">Acyl-CoA dehydrogenase</fullName>
    </submittedName>
</protein>
<dbReference type="InterPro" id="IPR046373">
    <property type="entry name" value="Acyl-CoA_Oxase/DH_mid-dom_sf"/>
</dbReference>
<evidence type="ECO:0000259" key="8">
    <source>
        <dbReference type="Pfam" id="PF02771"/>
    </source>
</evidence>
<dbReference type="SUPFAM" id="SSF56645">
    <property type="entry name" value="Acyl-CoA dehydrogenase NM domain-like"/>
    <property type="match status" value="1"/>
</dbReference>
<comment type="cofactor">
    <cofactor evidence="1 5">
        <name>FAD</name>
        <dbReference type="ChEBI" id="CHEBI:57692"/>
    </cofactor>
</comment>
<dbReference type="Gene3D" id="1.10.540.10">
    <property type="entry name" value="Acyl-CoA dehydrogenase/oxidase, N-terminal domain"/>
    <property type="match status" value="1"/>
</dbReference>
<evidence type="ECO:0000256" key="4">
    <source>
        <dbReference type="ARBA" id="ARBA00022827"/>
    </source>
</evidence>
<dbReference type="SUPFAM" id="SSF47203">
    <property type="entry name" value="Acyl-CoA dehydrogenase C-terminal domain-like"/>
    <property type="match status" value="1"/>
</dbReference>
<evidence type="ECO:0000256" key="2">
    <source>
        <dbReference type="ARBA" id="ARBA00009347"/>
    </source>
</evidence>
<dbReference type="InterPro" id="IPR037069">
    <property type="entry name" value="AcylCoA_DH/ox_N_sf"/>
</dbReference>
<dbReference type="eggNOG" id="COG1960">
    <property type="taxonomic scope" value="Bacteria"/>
</dbReference>
<dbReference type="InterPro" id="IPR006091">
    <property type="entry name" value="Acyl-CoA_Oxase/DH_mid-dom"/>
</dbReference>
<accession>A0A0H3DBP6</accession>
<dbReference type="Gene3D" id="2.40.110.10">
    <property type="entry name" value="Butyryl-CoA Dehydrogenase, subunit A, domain 2"/>
    <property type="match status" value="1"/>
</dbReference>
<keyword evidence="5" id="KW-0560">Oxidoreductase</keyword>
<dbReference type="PANTHER" id="PTHR43831">
    <property type="entry name" value="ISOBUTYRYL-COA DEHYDROGENASE"/>
    <property type="match status" value="1"/>
</dbReference>
<feature type="domain" description="Acyl-CoA oxidase/dehydrogenase middle" evidence="7">
    <location>
        <begin position="111"/>
        <end position="199"/>
    </location>
</feature>
<evidence type="ECO:0000259" key="6">
    <source>
        <dbReference type="Pfam" id="PF00441"/>
    </source>
</evidence>
<dbReference type="Proteomes" id="UP000000328">
    <property type="component" value="Chromosome"/>
</dbReference>
<sequence>MPMDYSVAVDEVVAGRVAPDAEEVDRTGTFPRASISALGSAGLLGLLSSPEDGGAGAGLDAAAVVIERLARACGSTAMVVLMHYAASAVVDAHGSPEAKRAIASGRHLTTLAFSESGSRSHFWAPLSTAKAEDDKVLLDARKSWVTSAGEADSYVWSSKPLGDSGAMTLWLVPADTPGLEVHGRFDGLGLRGNASTPITATSAEIPADARLGPDGAGLDIALTTALPRFLVLNAAFSLGVMEALVAAAADHLTGTRLEHLGESLADQPARRAQFASLRTRTDEVRAFLGDTLTALATERPDAMLRVLQVKLVAAEAAAEVADGVMRLCGGSAFRKDLGIERRFRDALAARVMAPTTEALQDFVGRAALDLPLFAAEA</sequence>
<feature type="domain" description="Acyl-CoA dehydrogenase/oxidase C-terminal" evidence="6">
    <location>
        <begin position="216"/>
        <end position="367"/>
    </location>
</feature>
<dbReference type="Gene3D" id="1.20.140.10">
    <property type="entry name" value="Butyryl-CoA Dehydrogenase, subunit A, domain 3"/>
    <property type="match status" value="1"/>
</dbReference>
<evidence type="ECO:0000313" key="10">
    <source>
        <dbReference type="Proteomes" id="UP000000328"/>
    </source>
</evidence>
<dbReference type="EMBL" id="CP002000">
    <property type="protein sequence ID" value="ADJ47493.1"/>
    <property type="molecule type" value="Genomic_DNA"/>
</dbReference>
<proteinExistence type="inferred from homology"/>
<organism evidence="9 10">
    <name type="scientific">Amycolatopsis mediterranei (strain U-32)</name>
    <dbReference type="NCBI Taxonomy" id="749927"/>
    <lineage>
        <taxon>Bacteria</taxon>
        <taxon>Bacillati</taxon>
        <taxon>Actinomycetota</taxon>
        <taxon>Actinomycetes</taxon>
        <taxon>Pseudonocardiales</taxon>
        <taxon>Pseudonocardiaceae</taxon>
        <taxon>Amycolatopsis</taxon>
    </lineage>
</organism>
<evidence type="ECO:0000313" key="9">
    <source>
        <dbReference type="EMBL" id="ADJ47493.1"/>
    </source>
</evidence>
<dbReference type="PANTHER" id="PTHR43831:SF1">
    <property type="entry name" value="ISOBUTYRYL-COA DEHYDROGENASE, MITOCHONDRIAL"/>
    <property type="match status" value="1"/>
</dbReference>
<gene>
    <name evidence="9" type="primary">acd</name>
    <name evidence="9" type="ordered locus">AMED_5743</name>
</gene>
<dbReference type="PATRIC" id="fig|749927.5.peg.5963"/>
<dbReference type="GO" id="GO:0016627">
    <property type="term" value="F:oxidoreductase activity, acting on the CH-CH group of donors"/>
    <property type="evidence" value="ECO:0007669"/>
    <property type="project" value="InterPro"/>
</dbReference>
<dbReference type="OrthoDB" id="2986495at2"/>
<evidence type="ECO:0000256" key="1">
    <source>
        <dbReference type="ARBA" id="ARBA00001974"/>
    </source>
</evidence>
<dbReference type="CDD" id="cd00567">
    <property type="entry name" value="ACAD"/>
    <property type="match status" value="1"/>
</dbReference>
<dbReference type="PIRSF" id="PIRSF016578">
    <property type="entry name" value="HsaA"/>
    <property type="match status" value="1"/>
</dbReference>
<feature type="domain" description="Acyl-CoA dehydrogenase/oxidase N-terminal" evidence="8">
    <location>
        <begin position="8"/>
        <end position="101"/>
    </location>
</feature>
<dbReference type="InterPro" id="IPR009100">
    <property type="entry name" value="AcylCoA_DH/oxidase_NM_dom_sf"/>
</dbReference>
<dbReference type="InterPro" id="IPR013786">
    <property type="entry name" value="AcylCoA_DH/ox_N"/>
</dbReference>
<keyword evidence="4 5" id="KW-0274">FAD</keyword>
<comment type="similarity">
    <text evidence="2 5">Belongs to the acyl-CoA dehydrogenase family.</text>
</comment>
<evidence type="ECO:0000256" key="5">
    <source>
        <dbReference type="RuleBase" id="RU362125"/>
    </source>
</evidence>
<dbReference type="InterPro" id="IPR052547">
    <property type="entry name" value="Mito_Isobutyryl-CoADH"/>
</dbReference>
<dbReference type="Pfam" id="PF02771">
    <property type="entry name" value="Acyl-CoA_dh_N"/>
    <property type="match status" value="1"/>
</dbReference>
<keyword evidence="3 5" id="KW-0285">Flavoprotein</keyword>